<evidence type="ECO:0000313" key="3">
    <source>
        <dbReference type="Proteomes" id="UP001162483"/>
    </source>
</evidence>
<feature type="compositionally biased region" description="Basic and acidic residues" evidence="1">
    <location>
        <begin position="1"/>
        <end position="14"/>
    </location>
</feature>
<gene>
    <name evidence="2" type="ORF">SPARVUS_LOCUS14214485</name>
</gene>
<name>A0ABN9GIC8_9NEOB</name>
<proteinExistence type="predicted"/>
<protein>
    <submittedName>
        <fullName evidence="2">Uncharacterized protein</fullName>
    </submittedName>
</protein>
<comment type="caution">
    <text evidence="2">The sequence shown here is derived from an EMBL/GenBank/DDBJ whole genome shotgun (WGS) entry which is preliminary data.</text>
</comment>
<organism evidence="2 3">
    <name type="scientific">Staurois parvus</name>
    <dbReference type="NCBI Taxonomy" id="386267"/>
    <lineage>
        <taxon>Eukaryota</taxon>
        <taxon>Metazoa</taxon>
        <taxon>Chordata</taxon>
        <taxon>Craniata</taxon>
        <taxon>Vertebrata</taxon>
        <taxon>Euteleostomi</taxon>
        <taxon>Amphibia</taxon>
        <taxon>Batrachia</taxon>
        <taxon>Anura</taxon>
        <taxon>Neobatrachia</taxon>
        <taxon>Ranoidea</taxon>
        <taxon>Ranidae</taxon>
        <taxon>Staurois</taxon>
    </lineage>
</organism>
<feature type="region of interest" description="Disordered" evidence="1">
    <location>
        <begin position="1"/>
        <end position="26"/>
    </location>
</feature>
<reference evidence="2" key="1">
    <citation type="submission" date="2023-05" db="EMBL/GenBank/DDBJ databases">
        <authorList>
            <person name="Stuckert A."/>
        </authorList>
    </citation>
    <scope>NUCLEOTIDE SEQUENCE</scope>
</reference>
<sequence length="66" mass="7390">MTRDCGHSTGDDQRLQTFGDPDLTGTRSHFNGVVLPVVLWDTGQVPEDYSWVPTLKMPVSGREDDR</sequence>
<dbReference type="Proteomes" id="UP001162483">
    <property type="component" value="Unassembled WGS sequence"/>
</dbReference>
<evidence type="ECO:0000256" key="1">
    <source>
        <dbReference type="SAM" id="MobiDB-lite"/>
    </source>
</evidence>
<accession>A0ABN9GIC8</accession>
<evidence type="ECO:0000313" key="2">
    <source>
        <dbReference type="EMBL" id="CAI9609191.1"/>
    </source>
</evidence>
<dbReference type="EMBL" id="CATNWA010018743">
    <property type="protein sequence ID" value="CAI9609191.1"/>
    <property type="molecule type" value="Genomic_DNA"/>
</dbReference>
<keyword evidence="3" id="KW-1185">Reference proteome</keyword>